<dbReference type="OrthoDB" id="694709at2759"/>
<reference evidence="1" key="2">
    <citation type="journal article" date="2022" name="Hortic Res">
        <title>The genome of Dioscorea zingiberensis sheds light on the biosynthesis, origin and evolution of the medicinally important diosgenin saponins.</title>
        <authorList>
            <person name="Li Y."/>
            <person name="Tan C."/>
            <person name="Li Z."/>
            <person name="Guo J."/>
            <person name="Li S."/>
            <person name="Chen X."/>
            <person name="Wang C."/>
            <person name="Dai X."/>
            <person name="Yang H."/>
            <person name="Song W."/>
            <person name="Hou L."/>
            <person name="Xu J."/>
            <person name="Tong Z."/>
            <person name="Xu A."/>
            <person name="Yuan X."/>
            <person name="Wang W."/>
            <person name="Yang Q."/>
            <person name="Chen L."/>
            <person name="Sun Z."/>
            <person name="Wang K."/>
            <person name="Pan B."/>
            <person name="Chen J."/>
            <person name="Bao Y."/>
            <person name="Liu F."/>
            <person name="Qi X."/>
            <person name="Gang D.R."/>
            <person name="Wen J."/>
            <person name="Li J."/>
        </authorList>
    </citation>
    <scope>NUCLEOTIDE SEQUENCE</scope>
    <source>
        <strain evidence="1">Dzin_1.0</strain>
    </source>
</reference>
<evidence type="ECO:0000313" key="1">
    <source>
        <dbReference type="EMBL" id="KAJ0963903.1"/>
    </source>
</evidence>
<gene>
    <name evidence="1" type="ORF">J5N97_029025</name>
</gene>
<dbReference type="EMBL" id="JAGGNH010000009">
    <property type="protein sequence ID" value="KAJ0963903.1"/>
    <property type="molecule type" value="Genomic_DNA"/>
</dbReference>
<sequence length="304" mass="32572">MYYATSALLRFPAQKKPLKPSSNPFDETLIWRLKALLPIPASSPAATIPLSWISLVADLLVLTLAYASAIISDPAISDSDALSDYLDASVALLDDCNAISAEIDRVARSRLYLRLALHHLSASPPNLPRAKELIAKWERSPGGGALKASVHLGEAPRGKVSVVRRAIYAVEAVSSLVAGSVAAVLGGGETKDLDRIHVSNDSYPWAPAFNKVLAAVSERAKAGPVDEVAAVEAAVRRLTAVIDGKEEGMEERLPGMVEETEKTMEAMLGAMDRLAEAISGVFRAAYKTRKAALQSFRISFHQCN</sequence>
<evidence type="ECO:0000313" key="2">
    <source>
        <dbReference type="Proteomes" id="UP001085076"/>
    </source>
</evidence>
<protein>
    <submittedName>
        <fullName evidence="1">Uncharacterized protein</fullName>
    </submittedName>
</protein>
<reference evidence="1" key="1">
    <citation type="submission" date="2021-03" db="EMBL/GenBank/DDBJ databases">
        <authorList>
            <person name="Li Z."/>
            <person name="Yang C."/>
        </authorList>
    </citation>
    <scope>NUCLEOTIDE SEQUENCE</scope>
    <source>
        <strain evidence="1">Dzin_1.0</strain>
        <tissue evidence="1">Leaf</tissue>
    </source>
</reference>
<dbReference type="PANTHER" id="PTHR31509">
    <property type="entry name" value="BPS1-LIKE PROTEIN"/>
    <property type="match status" value="1"/>
</dbReference>
<proteinExistence type="predicted"/>
<organism evidence="1 2">
    <name type="scientific">Dioscorea zingiberensis</name>
    <dbReference type="NCBI Taxonomy" id="325984"/>
    <lineage>
        <taxon>Eukaryota</taxon>
        <taxon>Viridiplantae</taxon>
        <taxon>Streptophyta</taxon>
        <taxon>Embryophyta</taxon>
        <taxon>Tracheophyta</taxon>
        <taxon>Spermatophyta</taxon>
        <taxon>Magnoliopsida</taxon>
        <taxon>Liliopsida</taxon>
        <taxon>Dioscoreales</taxon>
        <taxon>Dioscoreaceae</taxon>
        <taxon>Dioscorea</taxon>
    </lineage>
</organism>
<keyword evidence="2" id="KW-1185">Reference proteome</keyword>
<name>A0A9D5H5G0_9LILI</name>
<dbReference type="AlphaFoldDB" id="A0A9D5H5G0"/>
<accession>A0A9D5H5G0</accession>
<comment type="caution">
    <text evidence="1">The sequence shown here is derived from an EMBL/GenBank/DDBJ whole genome shotgun (WGS) entry which is preliminary data.</text>
</comment>
<dbReference type="Proteomes" id="UP001085076">
    <property type="component" value="Miscellaneous, Linkage group lg09"/>
</dbReference>